<organism evidence="10 11">
    <name type="scientific">Phaeocystidibacter luteus</name>
    <dbReference type="NCBI Taxonomy" id="911197"/>
    <lineage>
        <taxon>Bacteria</taxon>
        <taxon>Pseudomonadati</taxon>
        <taxon>Bacteroidota</taxon>
        <taxon>Flavobacteriia</taxon>
        <taxon>Flavobacteriales</taxon>
        <taxon>Phaeocystidibacteraceae</taxon>
        <taxon>Phaeocystidibacter</taxon>
    </lineage>
</organism>
<dbReference type="Proteomes" id="UP000468650">
    <property type="component" value="Unassembled WGS sequence"/>
</dbReference>
<dbReference type="SUPFAM" id="SSF55874">
    <property type="entry name" value="ATPase domain of HSP90 chaperone/DNA topoisomerase II/histidine kinase"/>
    <property type="match status" value="1"/>
</dbReference>
<dbReference type="PANTHER" id="PTHR45339">
    <property type="entry name" value="HYBRID SIGNAL TRANSDUCTION HISTIDINE KINASE J"/>
    <property type="match status" value="1"/>
</dbReference>
<keyword evidence="7" id="KW-0812">Transmembrane</keyword>
<feature type="transmembrane region" description="Helical" evidence="7">
    <location>
        <begin position="48"/>
        <end position="66"/>
    </location>
</feature>
<dbReference type="GO" id="GO:0000155">
    <property type="term" value="F:phosphorelay sensor kinase activity"/>
    <property type="evidence" value="ECO:0007669"/>
    <property type="project" value="InterPro"/>
</dbReference>
<name>A0A6N6RGF3_9FLAO</name>
<accession>A0A6N6RGF3</accession>
<sequence>MKLIDWVVGANDKYTVNQRILNAVIFFTAFFVLYSFIGGMVLGQPWTIQGPILFIIAVFVLIYYFAKKRKYPKLIRPVYITFGLLSICLYYFFLNGIKGEIPLYFVMGSVLSITVVKRRYYVFVTGVWIVSFLICYQLERSFEGIVTTDAANAVRGTEHVIATTGIIALVAAMLVLFKNLFENERRHLREVNSELETLAKELNLAKVEAERANKAKSEFLSTMSHEIRTPLNAVIGMSYILLQEKPRPDQMDNMKILKFSAENLLSLINDVLDYNKIEAGKLVLEDAPFNMSDLLDSVMSGFHMKAEEKGIELVLEKPEASHSHNVKGDSTRLTQVLNNLVSNAVKFTEKGHVRLLVDYEMVNDDEVSARFTVQDSGIGIPEDLKDKIFDSFMQAHPGIARKYGGTGLGLAISRELVRLMGGDLVLNSVVGQGSIFTFELPLPIHGKRLEALDLDSEDGDSPLTGVDILVAEDNAVNALVARKFLSGWGASVEIAKNGKEAVQRWEEGDFDLILMDLRMPEMDGIEATREIRGKQSLKSDVPILALTASAMLEEQNEIFKVGMNEYISKPFNPGELLAKIKKASMKKGVN</sequence>
<keyword evidence="11" id="KW-1185">Reference proteome</keyword>
<dbReference type="PROSITE" id="PS50109">
    <property type="entry name" value="HIS_KIN"/>
    <property type="match status" value="1"/>
</dbReference>
<dbReference type="EMBL" id="WBVO01000005">
    <property type="protein sequence ID" value="KAB2810168.1"/>
    <property type="molecule type" value="Genomic_DNA"/>
</dbReference>
<dbReference type="SUPFAM" id="SSF47384">
    <property type="entry name" value="Homodimeric domain of signal transducing histidine kinase"/>
    <property type="match status" value="1"/>
</dbReference>
<dbReference type="InterPro" id="IPR003661">
    <property type="entry name" value="HisK_dim/P_dom"/>
</dbReference>
<protein>
    <recommendedName>
        <fullName evidence="2">histidine kinase</fullName>
        <ecNumber evidence="2">2.7.13.3</ecNumber>
    </recommendedName>
</protein>
<feature type="domain" description="Histidine kinase" evidence="8">
    <location>
        <begin position="222"/>
        <end position="444"/>
    </location>
</feature>
<dbReference type="EC" id="2.7.13.3" evidence="2"/>
<evidence type="ECO:0000259" key="9">
    <source>
        <dbReference type="PROSITE" id="PS50110"/>
    </source>
</evidence>
<proteinExistence type="predicted"/>
<dbReference type="Pfam" id="PF00072">
    <property type="entry name" value="Response_reg"/>
    <property type="match status" value="1"/>
</dbReference>
<dbReference type="InterPro" id="IPR011006">
    <property type="entry name" value="CheY-like_superfamily"/>
</dbReference>
<feature type="modified residue" description="4-aspartylphosphate" evidence="5">
    <location>
        <position position="516"/>
    </location>
</feature>
<dbReference type="Pfam" id="PF02518">
    <property type="entry name" value="HATPase_c"/>
    <property type="match status" value="1"/>
</dbReference>
<dbReference type="AlphaFoldDB" id="A0A6N6RGF3"/>
<dbReference type="InterPro" id="IPR036890">
    <property type="entry name" value="HATPase_C_sf"/>
</dbReference>
<dbReference type="SMART" id="SM00388">
    <property type="entry name" value="HisKA"/>
    <property type="match status" value="1"/>
</dbReference>
<dbReference type="Gene3D" id="3.40.50.2300">
    <property type="match status" value="1"/>
</dbReference>
<dbReference type="InterPro" id="IPR036097">
    <property type="entry name" value="HisK_dim/P_sf"/>
</dbReference>
<evidence type="ECO:0000256" key="6">
    <source>
        <dbReference type="SAM" id="Coils"/>
    </source>
</evidence>
<dbReference type="InterPro" id="IPR005467">
    <property type="entry name" value="His_kinase_dom"/>
</dbReference>
<feature type="transmembrane region" description="Helical" evidence="7">
    <location>
        <begin position="159"/>
        <end position="177"/>
    </location>
</feature>
<dbReference type="PANTHER" id="PTHR45339:SF1">
    <property type="entry name" value="HYBRID SIGNAL TRANSDUCTION HISTIDINE KINASE J"/>
    <property type="match status" value="1"/>
</dbReference>
<comment type="catalytic activity">
    <reaction evidence="1">
        <text>ATP + protein L-histidine = ADP + protein N-phospho-L-histidine.</text>
        <dbReference type="EC" id="2.7.13.3"/>
    </reaction>
</comment>
<evidence type="ECO:0000256" key="4">
    <source>
        <dbReference type="ARBA" id="ARBA00023012"/>
    </source>
</evidence>
<feature type="transmembrane region" description="Helical" evidence="7">
    <location>
        <begin position="78"/>
        <end position="95"/>
    </location>
</feature>
<dbReference type="Gene3D" id="3.30.565.10">
    <property type="entry name" value="Histidine kinase-like ATPase, C-terminal domain"/>
    <property type="match status" value="1"/>
</dbReference>
<evidence type="ECO:0000313" key="11">
    <source>
        <dbReference type="Proteomes" id="UP000468650"/>
    </source>
</evidence>
<evidence type="ECO:0000256" key="5">
    <source>
        <dbReference type="PROSITE-ProRule" id="PRU00169"/>
    </source>
</evidence>
<evidence type="ECO:0000256" key="3">
    <source>
        <dbReference type="ARBA" id="ARBA00022553"/>
    </source>
</evidence>
<keyword evidence="7" id="KW-1133">Transmembrane helix</keyword>
<dbReference type="Pfam" id="PF00512">
    <property type="entry name" value="HisKA"/>
    <property type="match status" value="1"/>
</dbReference>
<evidence type="ECO:0000256" key="7">
    <source>
        <dbReference type="SAM" id="Phobius"/>
    </source>
</evidence>
<keyword evidence="7" id="KW-0472">Membrane</keyword>
<keyword evidence="4" id="KW-0902">Two-component regulatory system</keyword>
<reference evidence="10 11" key="1">
    <citation type="submission" date="2019-09" db="EMBL/GenBank/DDBJ databases">
        <title>Genomes of family Cryomorphaceae.</title>
        <authorList>
            <person name="Bowman J.P."/>
        </authorList>
    </citation>
    <scope>NUCLEOTIDE SEQUENCE [LARGE SCALE GENOMIC DNA]</scope>
    <source>
        <strain evidence="10 11">LMG 25704</strain>
    </source>
</reference>
<dbReference type="PROSITE" id="PS50110">
    <property type="entry name" value="RESPONSE_REGULATORY"/>
    <property type="match status" value="1"/>
</dbReference>
<keyword evidence="3 5" id="KW-0597">Phosphoprotein</keyword>
<dbReference type="RefSeq" id="WP_151667312.1">
    <property type="nucleotide sequence ID" value="NZ_WBVO01000005.1"/>
</dbReference>
<evidence type="ECO:0000256" key="1">
    <source>
        <dbReference type="ARBA" id="ARBA00000085"/>
    </source>
</evidence>
<dbReference type="OrthoDB" id="9811889at2"/>
<dbReference type="FunFam" id="3.30.565.10:FF:000010">
    <property type="entry name" value="Sensor histidine kinase RcsC"/>
    <property type="match status" value="1"/>
</dbReference>
<evidence type="ECO:0000256" key="2">
    <source>
        <dbReference type="ARBA" id="ARBA00012438"/>
    </source>
</evidence>
<dbReference type="SMART" id="SM00448">
    <property type="entry name" value="REC"/>
    <property type="match status" value="1"/>
</dbReference>
<comment type="caution">
    <text evidence="10">The sequence shown here is derived from an EMBL/GenBank/DDBJ whole genome shotgun (WGS) entry which is preliminary data.</text>
</comment>
<dbReference type="CDD" id="cd17546">
    <property type="entry name" value="REC_hyHK_CKI1_RcsC-like"/>
    <property type="match status" value="1"/>
</dbReference>
<dbReference type="InterPro" id="IPR003594">
    <property type="entry name" value="HATPase_dom"/>
</dbReference>
<dbReference type="CDD" id="cd00082">
    <property type="entry name" value="HisKA"/>
    <property type="match status" value="1"/>
</dbReference>
<feature type="coiled-coil region" evidence="6">
    <location>
        <begin position="181"/>
        <end position="215"/>
    </location>
</feature>
<feature type="domain" description="Response regulatory" evidence="9">
    <location>
        <begin position="467"/>
        <end position="584"/>
    </location>
</feature>
<feature type="transmembrane region" description="Helical" evidence="7">
    <location>
        <begin position="121"/>
        <end position="139"/>
    </location>
</feature>
<dbReference type="CDD" id="cd16922">
    <property type="entry name" value="HATPase_EvgS-ArcB-TorS-like"/>
    <property type="match status" value="1"/>
</dbReference>
<dbReference type="SMART" id="SM00387">
    <property type="entry name" value="HATPase_c"/>
    <property type="match status" value="1"/>
</dbReference>
<feature type="transmembrane region" description="Helical" evidence="7">
    <location>
        <begin position="20"/>
        <end position="42"/>
    </location>
</feature>
<dbReference type="InterPro" id="IPR004358">
    <property type="entry name" value="Sig_transdc_His_kin-like_C"/>
</dbReference>
<dbReference type="InterPro" id="IPR001789">
    <property type="entry name" value="Sig_transdc_resp-reg_receiver"/>
</dbReference>
<dbReference type="PRINTS" id="PR00344">
    <property type="entry name" value="BCTRLSENSOR"/>
</dbReference>
<gene>
    <name evidence="10" type="ORF">F8C67_08010</name>
</gene>
<keyword evidence="6" id="KW-0175">Coiled coil</keyword>
<dbReference type="SUPFAM" id="SSF52172">
    <property type="entry name" value="CheY-like"/>
    <property type="match status" value="1"/>
</dbReference>
<evidence type="ECO:0000259" key="8">
    <source>
        <dbReference type="PROSITE" id="PS50109"/>
    </source>
</evidence>
<dbReference type="Gene3D" id="1.10.287.130">
    <property type="match status" value="1"/>
</dbReference>
<evidence type="ECO:0000313" key="10">
    <source>
        <dbReference type="EMBL" id="KAB2810168.1"/>
    </source>
</evidence>